<name>A0A9D1ZK37_9BACE</name>
<dbReference type="AlphaFoldDB" id="A0A9D1ZK37"/>
<feature type="region of interest" description="Disordered" evidence="1">
    <location>
        <begin position="1"/>
        <end position="50"/>
    </location>
</feature>
<evidence type="ECO:0000256" key="1">
    <source>
        <dbReference type="SAM" id="MobiDB-lite"/>
    </source>
</evidence>
<reference evidence="2" key="2">
    <citation type="submission" date="2021-04" db="EMBL/GenBank/DDBJ databases">
        <authorList>
            <person name="Gilroy R."/>
        </authorList>
    </citation>
    <scope>NUCLEOTIDE SEQUENCE</scope>
    <source>
        <strain evidence="2">Gambia2-208</strain>
    </source>
</reference>
<sequence length="50" mass="6171">MEERRKRGEREEKERRKRGKREEKERNSGEDEPSRLGIVIVSRKQNYQLN</sequence>
<protein>
    <submittedName>
        <fullName evidence="2">Uncharacterized protein</fullName>
    </submittedName>
</protein>
<proteinExistence type="predicted"/>
<reference evidence="2" key="1">
    <citation type="journal article" date="2021" name="PeerJ">
        <title>Extensive microbial diversity within the chicken gut microbiome revealed by metagenomics and culture.</title>
        <authorList>
            <person name="Gilroy R."/>
            <person name="Ravi A."/>
            <person name="Getino M."/>
            <person name="Pursley I."/>
            <person name="Horton D.L."/>
            <person name="Alikhan N.F."/>
            <person name="Baker D."/>
            <person name="Gharbi K."/>
            <person name="Hall N."/>
            <person name="Watson M."/>
            <person name="Adriaenssens E.M."/>
            <person name="Foster-Nyarko E."/>
            <person name="Jarju S."/>
            <person name="Secka A."/>
            <person name="Antonio M."/>
            <person name="Oren A."/>
            <person name="Chaudhuri R.R."/>
            <person name="La Ragione R."/>
            <person name="Hildebrand F."/>
            <person name="Pallen M.J."/>
        </authorList>
    </citation>
    <scope>NUCLEOTIDE SEQUENCE</scope>
    <source>
        <strain evidence="2">Gambia2-208</strain>
    </source>
</reference>
<comment type="caution">
    <text evidence="2">The sequence shown here is derived from an EMBL/GenBank/DDBJ whole genome shotgun (WGS) entry which is preliminary data.</text>
</comment>
<dbReference type="EMBL" id="DXCV01000071">
    <property type="protein sequence ID" value="HIY89191.1"/>
    <property type="molecule type" value="Genomic_DNA"/>
</dbReference>
<dbReference type="Proteomes" id="UP000886851">
    <property type="component" value="Unassembled WGS sequence"/>
</dbReference>
<evidence type="ECO:0000313" key="2">
    <source>
        <dbReference type="EMBL" id="HIY89191.1"/>
    </source>
</evidence>
<gene>
    <name evidence="2" type="ORF">H9824_10890</name>
</gene>
<accession>A0A9D1ZK37</accession>
<feature type="compositionally biased region" description="Basic and acidic residues" evidence="1">
    <location>
        <begin position="1"/>
        <end position="34"/>
    </location>
</feature>
<organism evidence="2 3">
    <name type="scientific">Candidatus Bacteroides pullicola</name>
    <dbReference type="NCBI Taxonomy" id="2838475"/>
    <lineage>
        <taxon>Bacteria</taxon>
        <taxon>Pseudomonadati</taxon>
        <taxon>Bacteroidota</taxon>
        <taxon>Bacteroidia</taxon>
        <taxon>Bacteroidales</taxon>
        <taxon>Bacteroidaceae</taxon>
        <taxon>Bacteroides</taxon>
    </lineage>
</organism>
<evidence type="ECO:0000313" key="3">
    <source>
        <dbReference type="Proteomes" id="UP000886851"/>
    </source>
</evidence>